<evidence type="ECO:0000256" key="1">
    <source>
        <dbReference type="SAM" id="SignalP"/>
    </source>
</evidence>
<dbReference type="Gene3D" id="2.60.120.380">
    <property type="match status" value="1"/>
</dbReference>
<dbReference type="PROSITE" id="PS51257">
    <property type="entry name" value="PROKAR_LIPOPROTEIN"/>
    <property type="match status" value="1"/>
</dbReference>
<feature type="chain" id="PRO_5040880568" evidence="1">
    <location>
        <begin position="23"/>
        <end position="226"/>
    </location>
</feature>
<organism evidence="2 3">
    <name type="scientific">Polyangium jinanense</name>
    <dbReference type="NCBI Taxonomy" id="2829994"/>
    <lineage>
        <taxon>Bacteria</taxon>
        <taxon>Pseudomonadati</taxon>
        <taxon>Myxococcota</taxon>
        <taxon>Polyangia</taxon>
        <taxon>Polyangiales</taxon>
        <taxon>Polyangiaceae</taxon>
        <taxon>Polyangium</taxon>
    </lineage>
</organism>
<protein>
    <submittedName>
        <fullName evidence="2">Uncharacterized protein</fullName>
    </submittedName>
</protein>
<reference evidence="2 3" key="1">
    <citation type="submission" date="2021-04" db="EMBL/GenBank/DDBJ databases">
        <title>Genome analysis of Polyangium sp.</title>
        <authorList>
            <person name="Li Y."/>
            <person name="Wang J."/>
        </authorList>
    </citation>
    <scope>NUCLEOTIDE SEQUENCE [LARGE SCALE GENOMIC DNA]</scope>
    <source>
        <strain evidence="2 3">SDU14</strain>
    </source>
</reference>
<dbReference type="RefSeq" id="WP_272420256.1">
    <property type="nucleotide sequence ID" value="NZ_JAGTJJ010000005.1"/>
</dbReference>
<keyword evidence="1" id="KW-0732">Signal</keyword>
<dbReference type="EMBL" id="JAGTJJ010000005">
    <property type="protein sequence ID" value="MDC3981587.1"/>
    <property type="molecule type" value="Genomic_DNA"/>
</dbReference>
<name>A0A9X3X0T4_9BACT</name>
<comment type="caution">
    <text evidence="2">The sequence shown here is derived from an EMBL/GenBank/DDBJ whole genome shotgun (WGS) entry which is preliminary data.</text>
</comment>
<proteinExistence type="predicted"/>
<evidence type="ECO:0000313" key="2">
    <source>
        <dbReference type="EMBL" id="MDC3981587.1"/>
    </source>
</evidence>
<keyword evidence="3" id="KW-1185">Reference proteome</keyword>
<gene>
    <name evidence="2" type="ORF">KEG57_13825</name>
</gene>
<dbReference type="AlphaFoldDB" id="A0A9X3X0T4"/>
<sequence>MQSQRKFTLSCLLAMGAVGVAACSVAPAPERIEDVGSNELVVAGPGVGVCNQSDPYEKNNKQATATGLNYSWIYFEPANPDYWWSVDTGGAYTGASASICKNDEDWYFVSTSNLPYAPGWLSIRAKAAGASHCPMQVYEEDGETWTSGYDPPAGPENTIQIDVYSAGTLQLVASAQSNIGRIFLDTYNGPLDQDLYLRVHGPKEAHYGYELSVAVQTDAFEDECES</sequence>
<dbReference type="Proteomes" id="UP001151081">
    <property type="component" value="Unassembled WGS sequence"/>
</dbReference>
<evidence type="ECO:0000313" key="3">
    <source>
        <dbReference type="Proteomes" id="UP001151081"/>
    </source>
</evidence>
<accession>A0A9X3X0T4</accession>
<feature type="signal peptide" evidence="1">
    <location>
        <begin position="1"/>
        <end position="22"/>
    </location>
</feature>